<feature type="domain" description="C2H2-type" evidence="6">
    <location>
        <begin position="168"/>
        <end position="195"/>
    </location>
</feature>
<keyword evidence="3" id="KW-0862">Zinc</keyword>
<dbReference type="PROSITE" id="PS50157">
    <property type="entry name" value="ZINC_FINGER_C2H2_2"/>
    <property type="match status" value="3"/>
</dbReference>
<dbReference type="GO" id="GO:0005634">
    <property type="term" value="C:nucleus"/>
    <property type="evidence" value="ECO:0007669"/>
    <property type="project" value="TreeGrafter"/>
</dbReference>
<dbReference type="InterPro" id="IPR036236">
    <property type="entry name" value="Znf_C2H2_sf"/>
</dbReference>
<protein>
    <recommendedName>
        <fullName evidence="6">C2H2-type domain-containing protein</fullName>
    </recommendedName>
</protein>
<evidence type="ECO:0000313" key="8">
    <source>
        <dbReference type="Proteomes" id="UP001152798"/>
    </source>
</evidence>
<name>A0A9P0E1Z0_NEZVI</name>
<evidence type="ECO:0000256" key="1">
    <source>
        <dbReference type="ARBA" id="ARBA00022723"/>
    </source>
</evidence>
<dbReference type="PANTHER" id="PTHR16515">
    <property type="entry name" value="PR DOMAIN ZINC FINGER PROTEIN"/>
    <property type="match status" value="1"/>
</dbReference>
<reference evidence="7" key="1">
    <citation type="submission" date="2022-01" db="EMBL/GenBank/DDBJ databases">
        <authorList>
            <person name="King R."/>
        </authorList>
    </citation>
    <scope>NUCLEOTIDE SEQUENCE</scope>
</reference>
<dbReference type="FunFam" id="3.30.160.60:FF:000446">
    <property type="entry name" value="Zinc finger protein"/>
    <property type="match status" value="1"/>
</dbReference>
<accession>A0A9P0E1Z0</accession>
<dbReference type="PROSITE" id="PS00028">
    <property type="entry name" value="ZINC_FINGER_C2H2_1"/>
    <property type="match status" value="3"/>
</dbReference>
<feature type="compositionally biased region" description="Polar residues" evidence="5">
    <location>
        <begin position="107"/>
        <end position="117"/>
    </location>
</feature>
<dbReference type="SUPFAM" id="SSF57667">
    <property type="entry name" value="beta-beta-alpha zinc fingers"/>
    <property type="match status" value="2"/>
</dbReference>
<evidence type="ECO:0000256" key="3">
    <source>
        <dbReference type="ARBA" id="ARBA00022833"/>
    </source>
</evidence>
<dbReference type="InterPro" id="IPR013087">
    <property type="entry name" value="Znf_C2H2_type"/>
</dbReference>
<dbReference type="FunFam" id="3.30.160.60:FF:000616">
    <property type="entry name" value="PR domain zinc finger protein 13"/>
    <property type="match status" value="1"/>
</dbReference>
<sequence>MTRAVKKGESVSLWFSTSLQAAIGIPFLTPSNILGEKNYVCHHCRECFEYPNPLKVHLALDCGRLRTTELWERMSKSSDTTNNNAEPPFDLSALSLKKSPPSPAHSCYSNPSPQPRSDGTLEDRPSSEPPHSAFRPYLKADHGESVLSRRAAEIEAFVSSLGQSKQGHLCLYCGKLYSRKYGLKIHIRTHTGFKPLKCKYCLRPFGDPSNLNKHVRLHAEGDTPYRCELCGKMLVRRRDLDRHMKARHNINECTRYQISNV</sequence>
<evidence type="ECO:0000259" key="6">
    <source>
        <dbReference type="PROSITE" id="PS50157"/>
    </source>
</evidence>
<dbReference type="SMART" id="SM00355">
    <property type="entry name" value="ZnF_C2H2"/>
    <property type="match status" value="4"/>
</dbReference>
<dbReference type="EMBL" id="OV725077">
    <property type="protein sequence ID" value="CAH1388623.1"/>
    <property type="molecule type" value="Genomic_DNA"/>
</dbReference>
<keyword evidence="8" id="KW-1185">Reference proteome</keyword>
<proteinExistence type="predicted"/>
<feature type="domain" description="C2H2-type" evidence="6">
    <location>
        <begin position="225"/>
        <end position="248"/>
    </location>
</feature>
<feature type="region of interest" description="Disordered" evidence="5">
    <location>
        <begin position="74"/>
        <end position="136"/>
    </location>
</feature>
<dbReference type="AlphaFoldDB" id="A0A9P0E1Z0"/>
<gene>
    <name evidence="7" type="ORF">NEZAVI_LOCUS206</name>
</gene>
<evidence type="ECO:0000256" key="4">
    <source>
        <dbReference type="PROSITE-ProRule" id="PRU00042"/>
    </source>
</evidence>
<dbReference type="GO" id="GO:0008270">
    <property type="term" value="F:zinc ion binding"/>
    <property type="evidence" value="ECO:0007669"/>
    <property type="project" value="UniProtKB-KW"/>
</dbReference>
<dbReference type="GO" id="GO:0010468">
    <property type="term" value="P:regulation of gene expression"/>
    <property type="evidence" value="ECO:0007669"/>
    <property type="project" value="TreeGrafter"/>
</dbReference>
<dbReference type="Gene3D" id="3.30.160.60">
    <property type="entry name" value="Classic Zinc Finger"/>
    <property type="match status" value="3"/>
</dbReference>
<organism evidence="7 8">
    <name type="scientific">Nezara viridula</name>
    <name type="common">Southern green stink bug</name>
    <name type="synonym">Cimex viridulus</name>
    <dbReference type="NCBI Taxonomy" id="85310"/>
    <lineage>
        <taxon>Eukaryota</taxon>
        <taxon>Metazoa</taxon>
        <taxon>Ecdysozoa</taxon>
        <taxon>Arthropoda</taxon>
        <taxon>Hexapoda</taxon>
        <taxon>Insecta</taxon>
        <taxon>Pterygota</taxon>
        <taxon>Neoptera</taxon>
        <taxon>Paraneoptera</taxon>
        <taxon>Hemiptera</taxon>
        <taxon>Heteroptera</taxon>
        <taxon>Panheteroptera</taxon>
        <taxon>Pentatomomorpha</taxon>
        <taxon>Pentatomoidea</taxon>
        <taxon>Pentatomidae</taxon>
        <taxon>Pentatominae</taxon>
        <taxon>Nezara</taxon>
    </lineage>
</organism>
<dbReference type="OrthoDB" id="9998363at2759"/>
<evidence type="ECO:0000313" key="7">
    <source>
        <dbReference type="EMBL" id="CAH1388623.1"/>
    </source>
</evidence>
<dbReference type="Proteomes" id="UP001152798">
    <property type="component" value="Chromosome 1"/>
</dbReference>
<dbReference type="FunFam" id="3.30.160.60:FF:000743">
    <property type="entry name" value="PR domain zinc finger protein 13"/>
    <property type="match status" value="1"/>
</dbReference>
<feature type="domain" description="C2H2-type" evidence="6">
    <location>
        <begin position="196"/>
        <end position="223"/>
    </location>
</feature>
<keyword evidence="2 4" id="KW-0863">Zinc-finger</keyword>
<dbReference type="InterPro" id="IPR050331">
    <property type="entry name" value="Zinc_finger"/>
</dbReference>
<keyword evidence="1" id="KW-0479">Metal-binding</keyword>
<dbReference type="Pfam" id="PF00096">
    <property type="entry name" value="zf-C2H2"/>
    <property type="match status" value="3"/>
</dbReference>
<dbReference type="PANTHER" id="PTHR16515:SF21">
    <property type="entry name" value="PR DOMAIN ZINC FINGER PROTEIN 13"/>
    <property type="match status" value="1"/>
</dbReference>
<evidence type="ECO:0000256" key="5">
    <source>
        <dbReference type="SAM" id="MobiDB-lite"/>
    </source>
</evidence>
<evidence type="ECO:0000256" key="2">
    <source>
        <dbReference type="ARBA" id="ARBA00022771"/>
    </source>
</evidence>